<reference evidence="3 4" key="1">
    <citation type="submission" date="2020-08" db="EMBL/GenBank/DDBJ databases">
        <title>Genomic Encyclopedia of Type Strains, Phase IV (KMG-IV): sequencing the most valuable type-strain genomes for metagenomic binning, comparative biology and taxonomic classification.</title>
        <authorList>
            <person name="Goeker M."/>
        </authorList>
    </citation>
    <scope>NUCLEOTIDE SEQUENCE [LARGE SCALE GENOMIC DNA]</scope>
    <source>
        <strain evidence="3 4">DSM 12252</strain>
    </source>
</reference>
<comment type="caution">
    <text evidence="3">The sequence shown here is derived from an EMBL/GenBank/DDBJ whole genome shotgun (WGS) entry which is preliminary data.</text>
</comment>
<feature type="region of interest" description="Disordered" evidence="1">
    <location>
        <begin position="25"/>
        <end position="46"/>
    </location>
</feature>
<dbReference type="EMBL" id="JACHIG010000013">
    <property type="protein sequence ID" value="MBB5035076.1"/>
    <property type="molecule type" value="Genomic_DNA"/>
</dbReference>
<evidence type="ECO:0000256" key="1">
    <source>
        <dbReference type="SAM" id="MobiDB-lite"/>
    </source>
</evidence>
<gene>
    <name evidence="3" type="ORF">HNQ65_004684</name>
</gene>
<evidence type="ECO:0000313" key="3">
    <source>
        <dbReference type="EMBL" id="MBB5035076.1"/>
    </source>
</evidence>
<evidence type="ECO:0000256" key="2">
    <source>
        <dbReference type="SAM" id="SignalP"/>
    </source>
</evidence>
<dbReference type="AlphaFoldDB" id="A0A7W8DMP7"/>
<dbReference type="Proteomes" id="UP000590740">
    <property type="component" value="Unassembled WGS sequence"/>
</dbReference>
<keyword evidence="2" id="KW-0732">Signal</keyword>
<evidence type="ECO:0000313" key="4">
    <source>
        <dbReference type="Proteomes" id="UP000590740"/>
    </source>
</evidence>
<feature type="signal peptide" evidence="2">
    <location>
        <begin position="1"/>
        <end position="23"/>
    </location>
</feature>
<proteinExistence type="predicted"/>
<dbReference type="RefSeq" id="WP_184343502.1">
    <property type="nucleotide sequence ID" value="NZ_JACHIG010000013.1"/>
</dbReference>
<accession>A0A7W8DMP7</accession>
<name>A0A7W8DMP7_9BACT</name>
<evidence type="ECO:0008006" key="5">
    <source>
        <dbReference type="Google" id="ProtNLM"/>
    </source>
</evidence>
<dbReference type="PROSITE" id="PS51257">
    <property type="entry name" value="PROKAR_LIPOPROTEIN"/>
    <property type="match status" value="1"/>
</dbReference>
<protein>
    <recommendedName>
        <fullName evidence="5">Lipoprotein</fullName>
    </recommendedName>
</protein>
<feature type="chain" id="PRO_5030525670" description="Lipoprotein" evidence="2">
    <location>
        <begin position="24"/>
        <end position="64"/>
    </location>
</feature>
<keyword evidence="4" id="KW-1185">Reference proteome</keyword>
<organism evidence="3 4">
    <name type="scientific">Prosthecobacter vanneervenii</name>
    <dbReference type="NCBI Taxonomy" id="48466"/>
    <lineage>
        <taxon>Bacteria</taxon>
        <taxon>Pseudomonadati</taxon>
        <taxon>Verrucomicrobiota</taxon>
        <taxon>Verrucomicrobiia</taxon>
        <taxon>Verrucomicrobiales</taxon>
        <taxon>Verrucomicrobiaceae</taxon>
        <taxon>Prosthecobacter</taxon>
    </lineage>
</organism>
<sequence>MKTRFFCLLLSAITIACSLTSCTSDEPKRKKVVGPDSGNSNLPWNRPRSWEGNARYGGMVPVSR</sequence>